<evidence type="ECO:0000256" key="3">
    <source>
        <dbReference type="ARBA" id="ARBA00004887"/>
    </source>
</evidence>
<gene>
    <name evidence="13" type="ORF">FBZ87_102405</name>
</gene>
<evidence type="ECO:0000313" key="14">
    <source>
        <dbReference type="Proteomes" id="UP000320516"/>
    </source>
</evidence>
<evidence type="ECO:0000256" key="1">
    <source>
        <dbReference type="ARBA" id="ARBA00000968"/>
    </source>
</evidence>
<evidence type="ECO:0000256" key="9">
    <source>
        <dbReference type="ARBA" id="ARBA00022737"/>
    </source>
</evidence>
<feature type="repeat" description="Lumazine-binding" evidence="11">
    <location>
        <begin position="1"/>
        <end position="99"/>
    </location>
</feature>
<name>A0A560K9R4_9PROT</name>
<dbReference type="PIRSF" id="PIRSF000498">
    <property type="entry name" value="Riboflavin_syn_A"/>
    <property type="match status" value="1"/>
</dbReference>
<dbReference type="InterPro" id="IPR023366">
    <property type="entry name" value="ATP_synth_asu-like_sf"/>
</dbReference>
<dbReference type="InterPro" id="IPR026017">
    <property type="entry name" value="Lumazine-bd_dom"/>
</dbReference>
<dbReference type="GO" id="GO:0009231">
    <property type="term" value="P:riboflavin biosynthetic process"/>
    <property type="evidence" value="ECO:0007669"/>
    <property type="project" value="UniProtKB-KW"/>
</dbReference>
<dbReference type="CDD" id="cd00402">
    <property type="entry name" value="Riboflavin_synthase_like"/>
    <property type="match status" value="1"/>
</dbReference>
<evidence type="ECO:0000313" key="13">
    <source>
        <dbReference type="EMBL" id="TWB79982.1"/>
    </source>
</evidence>
<sequence>MFTGLITDVGQVTAVERRGDTRFTIATGFNLEAVAIGASIACNGVCLTVVEKGQGQEGGWFKVDVSAETHSKTTTGGWQAGTPVNLERSLRLGDELGGHLVYGHVDGVIDIVDVQPDGDSQRWWFDAPPHLARFIAAKGSVALDGVSLTVNSVEGTRFGINIIPHTQEKTTFQHLKAGGVINLEVDMLARYVARLAETK</sequence>
<comment type="subunit">
    <text evidence="4">Homotrimer.</text>
</comment>
<evidence type="ECO:0000256" key="4">
    <source>
        <dbReference type="ARBA" id="ARBA00011233"/>
    </source>
</evidence>
<comment type="catalytic activity">
    <reaction evidence="1">
        <text>2 6,7-dimethyl-8-(1-D-ribityl)lumazine + H(+) = 5-amino-6-(D-ribitylamino)uracil + riboflavin</text>
        <dbReference type="Rhea" id="RHEA:20772"/>
        <dbReference type="ChEBI" id="CHEBI:15378"/>
        <dbReference type="ChEBI" id="CHEBI:15934"/>
        <dbReference type="ChEBI" id="CHEBI:57986"/>
        <dbReference type="ChEBI" id="CHEBI:58201"/>
        <dbReference type="EC" id="2.5.1.9"/>
    </reaction>
</comment>
<accession>A0A560K9R4</accession>
<dbReference type="SUPFAM" id="SSF63380">
    <property type="entry name" value="Riboflavin synthase domain-like"/>
    <property type="match status" value="2"/>
</dbReference>
<dbReference type="InterPro" id="IPR017938">
    <property type="entry name" value="Riboflavin_synthase-like_b-brl"/>
</dbReference>
<comment type="caution">
    <text evidence="13">The sequence shown here is derived from an EMBL/GenBank/DDBJ whole genome shotgun (WGS) entry which is preliminary data.</text>
</comment>
<evidence type="ECO:0000256" key="5">
    <source>
        <dbReference type="ARBA" id="ARBA00012827"/>
    </source>
</evidence>
<evidence type="ECO:0000256" key="8">
    <source>
        <dbReference type="ARBA" id="ARBA00022679"/>
    </source>
</evidence>
<keyword evidence="8" id="KW-0808">Transferase</keyword>
<dbReference type="FunFam" id="2.40.30.20:FF:000003">
    <property type="entry name" value="Riboflavin synthase, alpha subunit"/>
    <property type="match status" value="1"/>
</dbReference>
<organism evidence="13 14">
    <name type="scientific">Nitrospirillum amazonense</name>
    <dbReference type="NCBI Taxonomy" id="28077"/>
    <lineage>
        <taxon>Bacteria</taxon>
        <taxon>Pseudomonadati</taxon>
        <taxon>Pseudomonadota</taxon>
        <taxon>Alphaproteobacteria</taxon>
        <taxon>Rhodospirillales</taxon>
        <taxon>Azospirillaceae</taxon>
        <taxon>Nitrospirillum</taxon>
    </lineage>
</organism>
<evidence type="ECO:0000256" key="6">
    <source>
        <dbReference type="ARBA" id="ARBA00013950"/>
    </source>
</evidence>
<dbReference type="FunFam" id="2.40.30.20:FF:000004">
    <property type="entry name" value="Riboflavin synthase, alpha subunit"/>
    <property type="match status" value="1"/>
</dbReference>
<dbReference type="Pfam" id="PF00677">
    <property type="entry name" value="Lum_binding"/>
    <property type="match status" value="2"/>
</dbReference>
<dbReference type="PROSITE" id="PS51177">
    <property type="entry name" value="LUMAZINE_BIND"/>
    <property type="match status" value="2"/>
</dbReference>
<reference evidence="13 14" key="1">
    <citation type="submission" date="2019-06" db="EMBL/GenBank/DDBJ databases">
        <title>Genomic Encyclopedia of Type Strains, Phase IV (KMG-V): Genome sequencing to study the core and pangenomes of soil and plant-associated prokaryotes.</title>
        <authorList>
            <person name="Whitman W."/>
        </authorList>
    </citation>
    <scope>NUCLEOTIDE SEQUENCE [LARGE SCALE GENOMIC DNA]</scope>
    <source>
        <strain evidence="13 14">BR 12005</strain>
    </source>
</reference>
<evidence type="ECO:0000256" key="11">
    <source>
        <dbReference type="PROSITE-ProRule" id="PRU00524"/>
    </source>
</evidence>
<keyword evidence="9" id="KW-0677">Repeat</keyword>
<protein>
    <recommendedName>
        <fullName evidence="6 10">Riboflavin synthase</fullName>
        <ecNumber evidence="5 10">2.5.1.9</ecNumber>
    </recommendedName>
</protein>
<dbReference type="PANTHER" id="PTHR21098">
    <property type="entry name" value="RIBOFLAVIN SYNTHASE ALPHA CHAIN"/>
    <property type="match status" value="1"/>
</dbReference>
<comment type="pathway">
    <text evidence="3">Cofactor biosynthesis; riboflavin biosynthesis; riboflavin from 2-hydroxy-3-oxobutyl phosphate and 5-amino-6-(D-ribitylamino)uracil: step 2/2.</text>
</comment>
<keyword evidence="7" id="KW-0686">Riboflavin biosynthesis</keyword>
<feature type="domain" description="Lumazine-binding" evidence="12">
    <location>
        <begin position="1"/>
        <end position="99"/>
    </location>
</feature>
<dbReference type="Proteomes" id="UP000320516">
    <property type="component" value="Unassembled WGS sequence"/>
</dbReference>
<dbReference type="Gene3D" id="2.40.30.20">
    <property type="match status" value="2"/>
</dbReference>
<dbReference type="NCBIfam" id="TIGR00187">
    <property type="entry name" value="ribE"/>
    <property type="match status" value="1"/>
</dbReference>
<evidence type="ECO:0000256" key="7">
    <source>
        <dbReference type="ARBA" id="ARBA00022619"/>
    </source>
</evidence>
<dbReference type="InterPro" id="IPR001783">
    <property type="entry name" value="Lumazine-bd"/>
</dbReference>
<dbReference type="PANTHER" id="PTHR21098:SF12">
    <property type="entry name" value="RIBOFLAVIN SYNTHASE"/>
    <property type="match status" value="1"/>
</dbReference>
<feature type="domain" description="Lumazine-binding" evidence="12">
    <location>
        <begin position="100"/>
        <end position="196"/>
    </location>
</feature>
<proteinExistence type="predicted"/>
<dbReference type="EC" id="2.5.1.9" evidence="5 10"/>
<feature type="repeat" description="Lumazine-binding" evidence="11">
    <location>
        <begin position="100"/>
        <end position="196"/>
    </location>
</feature>
<dbReference type="RefSeq" id="WP_145609426.1">
    <property type="nucleotide sequence ID" value="NZ_JARPAF010000002.1"/>
</dbReference>
<dbReference type="GO" id="GO:0004746">
    <property type="term" value="F:riboflavin synthase activity"/>
    <property type="evidence" value="ECO:0007669"/>
    <property type="project" value="UniProtKB-UniRule"/>
</dbReference>
<evidence type="ECO:0000259" key="12">
    <source>
        <dbReference type="PROSITE" id="PS51177"/>
    </source>
</evidence>
<dbReference type="AlphaFoldDB" id="A0A560K9R4"/>
<evidence type="ECO:0000256" key="2">
    <source>
        <dbReference type="ARBA" id="ARBA00002803"/>
    </source>
</evidence>
<evidence type="ECO:0000256" key="10">
    <source>
        <dbReference type="NCBIfam" id="TIGR00187"/>
    </source>
</evidence>
<dbReference type="EMBL" id="VITV01000002">
    <property type="protein sequence ID" value="TWB79982.1"/>
    <property type="molecule type" value="Genomic_DNA"/>
</dbReference>
<comment type="function">
    <text evidence="2">Catalyzes the dismutation of two molecules of 6,7-dimethyl-8-ribityllumazine, resulting in the formation of riboflavin and 5-amino-6-(D-ribitylamino)uracil.</text>
</comment>
<dbReference type="NCBIfam" id="NF006767">
    <property type="entry name" value="PRK09289.1"/>
    <property type="match status" value="1"/>
</dbReference>